<protein>
    <submittedName>
        <fullName evidence="1">Uncharacterized protein</fullName>
    </submittedName>
</protein>
<dbReference type="EMBL" id="BMAU01021225">
    <property type="protein sequence ID" value="GFY01352.1"/>
    <property type="molecule type" value="Genomic_DNA"/>
</dbReference>
<comment type="caution">
    <text evidence="1">The sequence shown here is derived from an EMBL/GenBank/DDBJ whole genome shotgun (WGS) entry which is preliminary data.</text>
</comment>
<name>A0A8X6RT90_TRICX</name>
<dbReference type="Proteomes" id="UP000887159">
    <property type="component" value="Unassembled WGS sequence"/>
</dbReference>
<evidence type="ECO:0000313" key="1">
    <source>
        <dbReference type="EMBL" id="GFY01352.1"/>
    </source>
</evidence>
<sequence length="128" mass="14908">MHQIPMGKAAIETVRKNGQENNFKCMYAASKTIIQALMNVKQSKVIKSVVDMIFGGACRYVHETVISPLLNNVVHNEPLKRAYHVYQSSVKKEENDAELRCLLYCIVFIKCWKRKNTVLNWYIRFKLK</sequence>
<organism evidence="1 2">
    <name type="scientific">Trichonephila clavipes</name>
    <name type="common">Golden silk orbweaver</name>
    <name type="synonym">Nephila clavipes</name>
    <dbReference type="NCBI Taxonomy" id="2585209"/>
    <lineage>
        <taxon>Eukaryota</taxon>
        <taxon>Metazoa</taxon>
        <taxon>Ecdysozoa</taxon>
        <taxon>Arthropoda</taxon>
        <taxon>Chelicerata</taxon>
        <taxon>Arachnida</taxon>
        <taxon>Araneae</taxon>
        <taxon>Araneomorphae</taxon>
        <taxon>Entelegynae</taxon>
        <taxon>Araneoidea</taxon>
        <taxon>Nephilidae</taxon>
        <taxon>Trichonephila</taxon>
    </lineage>
</organism>
<proteinExistence type="predicted"/>
<reference evidence="1" key="1">
    <citation type="submission" date="2020-08" db="EMBL/GenBank/DDBJ databases">
        <title>Multicomponent nature underlies the extraordinary mechanical properties of spider dragline silk.</title>
        <authorList>
            <person name="Kono N."/>
            <person name="Nakamura H."/>
            <person name="Mori M."/>
            <person name="Yoshida Y."/>
            <person name="Ohtoshi R."/>
            <person name="Malay A.D."/>
            <person name="Moran D.A.P."/>
            <person name="Tomita M."/>
            <person name="Numata K."/>
            <person name="Arakawa K."/>
        </authorList>
    </citation>
    <scope>NUCLEOTIDE SEQUENCE</scope>
</reference>
<keyword evidence="2" id="KW-1185">Reference proteome</keyword>
<evidence type="ECO:0000313" key="2">
    <source>
        <dbReference type="Proteomes" id="UP000887159"/>
    </source>
</evidence>
<gene>
    <name evidence="1" type="primary">AVEN_129684_1</name>
    <name evidence="1" type="ORF">TNCV_5078181</name>
</gene>
<accession>A0A8X6RT90</accession>
<dbReference type="AlphaFoldDB" id="A0A8X6RT90"/>